<keyword evidence="4 7" id="KW-0472">Membrane</keyword>
<accession>A0A7D8Z8Z1</accession>
<dbReference type="Pfam" id="PF20684">
    <property type="entry name" value="Fung_rhodopsin"/>
    <property type="match status" value="1"/>
</dbReference>
<dbReference type="AlphaFoldDB" id="A0A7D8Z8Z1"/>
<feature type="transmembrane region" description="Helical" evidence="7">
    <location>
        <begin position="127"/>
        <end position="145"/>
    </location>
</feature>
<feature type="region of interest" description="Disordered" evidence="6">
    <location>
        <begin position="373"/>
        <end position="396"/>
    </location>
</feature>
<feature type="transmembrane region" description="Helical" evidence="7">
    <location>
        <begin position="157"/>
        <end position="182"/>
    </location>
</feature>
<proteinExistence type="inferred from homology"/>
<reference evidence="9 10" key="1">
    <citation type="submission" date="2018-05" db="EMBL/GenBank/DDBJ databases">
        <title>Whole genome sequencing for identification of molecular markers to develop diagnostic detection tools for the regulated plant pathogen Lachnellula willkommii.</title>
        <authorList>
            <person name="Giroux E."/>
            <person name="Bilodeau G."/>
        </authorList>
    </citation>
    <scope>NUCLEOTIDE SEQUENCE [LARGE SCALE GENOMIC DNA]</scope>
    <source>
        <strain evidence="9 10">CBS 625.97</strain>
    </source>
</reference>
<dbReference type="GO" id="GO:0016020">
    <property type="term" value="C:membrane"/>
    <property type="evidence" value="ECO:0007669"/>
    <property type="project" value="UniProtKB-SubCell"/>
</dbReference>
<feature type="compositionally biased region" description="Basic residues" evidence="6">
    <location>
        <begin position="386"/>
        <end position="396"/>
    </location>
</feature>
<dbReference type="OrthoDB" id="5273647at2759"/>
<feature type="region of interest" description="Disordered" evidence="6">
    <location>
        <begin position="304"/>
        <end position="323"/>
    </location>
</feature>
<feature type="transmembrane region" description="Helical" evidence="7">
    <location>
        <begin position="233"/>
        <end position="255"/>
    </location>
</feature>
<evidence type="ECO:0000256" key="3">
    <source>
        <dbReference type="ARBA" id="ARBA00022989"/>
    </source>
</evidence>
<feature type="transmembrane region" description="Helical" evidence="7">
    <location>
        <begin position="267"/>
        <end position="289"/>
    </location>
</feature>
<comment type="similarity">
    <text evidence="5">Belongs to the SAT4 family.</text>
</comment>
<sequence>MSVSTGSMMESSIKQIIDRAAPPCAHDIPSDVANRRLFAWVSTTLVLVLAILSYVLRIWARKKSFQPLKLDDYLMGIGLLITLEPAICEYMLMANGLGHHICHVPAEQKYHFARMQLTFALQRANQPALVCIKSSILLFYMRLFPSNKFKMFAYANLAYTIGWGIATWFVNLTVCTPIAFYYDRTIPGGHCKNQVVSGTVNGALSLVGDIFILALPIPMIFQLQINLRRKVALAGIFLLGSFVCVTSAIRIAALIEFTPNDATYTQVYASGWTFMEMGVAVISGNLPLMRPLFERFFRMRGVNSSKNGGSNPTSSHLQSSNNLTGKSRFASKVDADGFERISDDGSNGPNSLRDIEMGDRTILVKTDFTVKEEQAQPFPEESIGNRAKHFSNPIKK</sequence>
<feature type="transmembrane region" description="Helical" evidence="7">
    <location>
        <begin position="37"/>
        <end position="60"/>
    </location>
</feature>
<dbReference type="InterPro" id="IPR052337">
    <property type="entry name" value="SAT4-like"/>
</dbReference>
<dbReference type="PANTHER" id="PTHR33048:SF47">
    <property type="entry name" value="INTEGRAL MEMBRANE PROTEIN-RELATED"/>
    <property type="match status" value="1"/>
</dbReference>
<evidence type="ECO:0000256" key="7">
    <source>
        <dbReference type="SAM" id="Phobius"/>
    </source>
</evidence>
<evidence type="ECO:0000259" key="8">
    <source>
        <dbReference type="Pfam" id="PF20684"/>
    </source>
</evidence>
<evidence type="ECO:0000313" key="9">
    <source>
        <dbReference type="EMBL" id="TVY56136.1"/>
    </source>
</evidence>
<keyword evidence="2 7" id="KW-0812">Transmembrane</keyword>
<gene>
    <name evidence="9" type="primary">SAT4_6</name>
    <name evidence="9" type="ORF">LCER1_G005528</name>
</gene>
<dbReference type="EMBL" id="QGMG01000183">
    <property type="protein sequence ID" value="TVY56136.1"/>
    <property type="molecule type" value="Genomic_DNA"/>
</dbReference>
<organism evidence="9 10">
    <name type="scientific">Lachnellula cervina</name>
    <dbReference type="NCBI Taxonomy" id="1316786"/>
    <lineage>
        <taxon>Eukaryota</taxon>
        <taxon>Fungi</taxon>
        <taxon>Dikarya</taxon>
        <taxon>Ascomycota</taxon>
        <taxon>Pezizomycotina</taxon>
        <taxon>Leotiomycetes</taxon>
        <taxon>Helotiales</taxon>
        <taxon>Lachnaceae</taxon>
        <taxon>Lachnellula</taxon>
    </lineage>
</organism>
<evidence type="ECO:0000256" key="6">
    <source>
        <dbReference type="SAM" id="MobiDB-lite"/>
    </source>
</evidence>
<dbReference type="InterPro" id="IPR049326">
    <property type="entry name" value="Rhodopsin_dom_fungi"/>
</dbReference>
<comment type="caution">
    <text evidence="9">The sequence shown here is derived from an EMBL/GenBank/DDBJ whole genome shotgun (WGS) entry which is preliminary data.</text>
</comment>
<keyword evidence="10" id="KW-1185">Reference proteome</keyword>
<evidence type="ECO:0000256" key="5">
    <source>
        <dbReference type="ARBA" id="ARBA00038359"/>
    </source>
</evidence>
<evidence type="ECO:0000313" key="10">
    <source>
        <dbReference type="Proteomes" id="UP000481288"/>
    </source>
</evidence>
<evidence type="ECO:0000256" key="4">
    <source>
        <dbReference type="ARBA" id="ARBA00023136"/>
    </source>
</evidence>
<evidence type="ECO:0000256" key="2">
    <source>
        <dbReference type="ARBA" id="ARBA00022692"/>
    </source>
</evidence>
<dbReference type="Proteomes" id="UP000481288">
    <property type="component" value="Unassembled WGS sequence"/>
</dbReference>
<keyword evidence="3 7" id="KW-1133">Transmembrane helix</keyword>
<dbReference type="PANTHER" id="PTHR33048">
    <property type="entry name" value="PTH11-LIKE INTEGRAL MEMBRANE PROTEIN (AFU_ORTHOLOGUE AFUA_5G11245)"/>
    <property type="match status" value="1"/>
</dbReference>
<comment type="subcellular location">
    <subcellularLocation>
        <location evidence="1">Membrane</location>
        <topology evidence="1">Multi-pass membrane protein</topology>
    </subcellularLocation>
</comment>
<feature type="domain" description="Rhodopsin" evidence="8">
    <location>
        <begin position="56"/>
        <end position="295"/>
    </location>
</feature>
<name>A0A7D8Z8Z1_9HELO</name>
<evidence type="ECO:0000256" key="1">
    <source>
        <dbReference type="ARBA" id="ARBA00004141"/>
    </source>
</evidence>
<feature type="transmembrane region" description="Helical" evidence="7">
    <location>
        <begin position="202"/>
        <end position="221"/>
    </location>
</feature>
<protein>
    <submittedName>
        <fullName evidence="9">Satratoxin biosynthesis SC1 cluster protein 4</fullName>
    </submittedName>
</protein>